<dbReference type="AlphaFoldDB" id="A0A1W9ZPZ8"/>
<organism evidence="1 2">
    <name type="scientific">Mycobacterium arosiense ATCC BAA-1401 = DSM 45069</name>
    <dbReference type="NCBI Taxonomy" id="1265311"/>
    <lineage>
        <taxon>Bacteria</taxon>
        <taxon>Bacillati</taxon>
        <taxon>Actinomycetota</taxon>
        <taxon>Actinomycetes</taxon>
        <taxon>Mycobacteriales</taxon>
        <taxon>Mycobacteriaceae</taxon>
        <taxon>Mycobacterium</taxon>
        <taxon>Mycobacterium avium complex (MAC)</taxon>
    </lineage>
</organism>
<gene>
    <name evidence="1" type="ORF">BST14_04080</name>
</gene>
<protein>
    <submittedName>
        <fullName evidence="1">Uncharacterized protein</fullName>
    </submittedName>
</protein>
<comment type="caution">
    <text evidence="1">The sequence shown here is derived from an EMBL/GenBank/DDBJ whole genome shotgun (WGS) entry which is preliminary data.</text>
</comment>
<dbReference type="RefSeq" id="WP_083063295.1">
    <property type="nucleotide sequence ID" value="NZ_MVHG01000005.1"/>
</dbReference>
<accession>A0A1W9ZPZ8</accession>
<dbReference type="Proteomes" id="UP000192707">
    <property type="component" value="Unassembled WGS sequence"/>
</dbReference>
<sequence length="341" mass="38012">MGGPMITAADDAMHIPVTDDFWWSETYYFNFDAPEAGLSCIVYPWLRANLGVATCGVAVWDGFATSPFQMRLYDWQQQLPMPEGGLPDVSFANGVSIQCIEPLMKYRLRYSSATSISQKTSFDVTWEGIAPPHEVLTQDLRFLGKGHYDQLGHARGWLQIDDERYVIDSYVGRDRSWGPRHDLGDGMGYATTTLGVASPELGWHLMCAGSSEVDYNCVGGVLYVDGEMRRLQTATREVLRRHASGRPEVVRVSGVDQKGRRLHVTGEAVNGAPFHARPNLFSWVTAMRWEGGGDDRGVTFYGQDQDAWSFNLYRDRVREGRFEMGAVESTTSLPAGNASTK</sequence>
<reference evidence="1 2" key="1">
    <citation type="submission" date="2016-12" db="EMBL/GenBank/DDBJ databases">
        <title>The new phylogeny of genus Mycobacterium.</title>
        <authorList>
            <person name="Tortoli E."/>
            <person name="Trovato A."/>
            <person name="Cirillo D.M."/>
        </authorList>
    </citation>
    <scope>NUCLEOTIDE SEQUENCE [LARGE SCALE GENOMIC DNA]</scope>
    <source>
        <strain evidence="1 2">DSM 45069</strain>
    </source>
</reference>
<keyword evidence="2" id="KW-1185">Reference proteome</keyword>
<evidence type="ECO:0000313" key="1">
    <source>
        <dbReference type="EMBL" id="ORA19912.1"/>
    </source>
</evidence>
<dbReference type="OrthoDB" id="7054648at2"/>
<evidence type="ECO:0000313" key="2">
    <source>
        <dbReference type="Proteomes" id="UP000192707"/>
    </source>
</evidence>
<name>A0A1W9ZPZ8_MYCAI</name>
<proteinExistence type="predicted"/>
<dbReference type="EMBL" id="MVHG01000005">
    <property type="protein sequence ID" value="ORA19912.1"/>
    <property type="molecule type" value="Genomic_DNA"/>
</dbReference>